<dbReference type="PROSITE" id="PS51257">
    <property type="entry name" value="PROKAR_LIPOPROTEIN"/>
    <property type="match status" value="1"/>
</dbReference>
<dbReference type="Proteomes" id="UP000267246">
    <property type="component" value="Unassembled WGS sequence"/>
</dbReference>
<dbReference type="Pfam" id="PF04200">
    <property type="entry name" value="Lipoprotein_17"/>
    <property type="match status" value="1"/>
</dbReference>
<protein>
    <submittedName>
        <fullName evidence="3">Lipoprotein-associated protein</fullName>
    </submittedName>
</protein>
<keyword evidence="3" id="KW-0449">Lipoprotein</keyword>
<feature type="chain" id="PRO_5017947429" evidence="1">
    <location>
        <begin position="20"/>
        <end position="436"/>
    </location>
</feature>
<name>A0A3M0AEE7_9BACT</name>
<feature type="signal peptide" evidence="1">
    <location>
        <begin position="1"/>
        <end position="19"/>
    </location>
</feature>
<comment type="caution">
    <text evidence="3">The sequence shown here is derived from an EMBL/GenBank/DDBJ whole genome shotgun (WGS) entry which is preliminary data.</text>
</comment>
<evidence type="ECO:0000313" key="3">
    <source>
        <dbReference type="EMBL" id="RMA77552.1"/>
    </source>
</evidence>
<organism evidence="3 4">
    <name type="scientific">Metamycoplasma subdolum</name>
    <dbReference type="NCBI Taxonomy" id="92407"/>
    <lineage>
        <taxon>Bacteria</taxon>
        <taxon>Bacillati</taxon>
        <taxon>Mycoplasmatota</taxon>
        <taxon>Mycoplasmoidales</taxon>
        <taxon>Metamycoplasmataceae</taxon>
        <taxon>Metamycoplasma</taxon>
    </lineage>
</organism>
<accession>A0A3M0AEE7</accession>
<reference evidence="3 4" key="1">
    <citation type="submission" date="2018-10" db="EMBL/GenBank/DDBJ databases">
        <title>Genomic Encyclopedia of Archaeal and Bacterial Type Strains, Phase II (KMG-II): from individual species to whole genera.</title>
        <authorList>
            <person name="Goeker M."/>
        </authorList>
    </citation>
    <scope>NUCLEOTIDE SEQUENCE [LARGE SCALE GENOMIC DNA]</scope>
    <source>
        <strain evidence="3 4">ATCC 29870</strain>
    </source>
</reference>
<gene>
    <name evidence="3" type="ORF">JN00_0403</name>
</gene>
<dbReference type="RefSeq" id="WP_170141528.1">
    <property type="nucleotide sequence ID" value="NZ_CP137846.1"/>
</dbReference>
<evidence type="ECO:0000313" key="4">
    <source>
        <dbReference type="Proteomes" id="UP000267246"/>
    </source>
</evidence>
<keyword evidence="4" id="KW-1185">Reference proteome</keyword>
<evidence type="ECO:0000256" key="1">
    <source>
        <dbReference type="SAM" id="SignalP"/>
    </source>
</evidence>
<feature type="domain" description="Lipoprotein-associated type-17" evidence="2">
    <location>
        <begin position="291"/>
        <end position="336"/>
    </location>
</feature>
<proteinExistence type="predicted"/>
<evidence type="ECO:0000259" key="2">
    <source>
        <dbReference type="Pfam" id="PF04200"/>
    </source>
</evidence>
<dbReference type="InterPro" id="IPR007326">
    <property type="entry name" value="Lipoprotein-assoc_dom"/>
</dbReference>
<sequence length="436" mass="49928">MRKSKLIFLSLGSITTALVATSSFSCSCLNPNPEPKKTIIKESQLRKFKAYIASKEEEISKIYVVILKGTTAEWIYSGQKGVTKEKLDSFTKALNEAKKVTDENKIADAKIKLDNAFKELNNGAIEGKKFLTEKLEFHRIKWQILTAASIENYLLEKILNLQFIVVDNDVRDPHKINSKQIAFSKREFDRYVKAIEKLLQAKTTIEMIEAYAMLKGALEEVKLDGVRGENSYIIPFEYGKEIDEKDDDMKDIVTSLALIPNVVYSPKYPRVKISEEPQWNVYDLLAKCYVNLNGYAVNLTIVSQTDDEEKGTRTVKIKAEKNGKFKEKDVVFHGFESKESKQRSDALKEKHKSMKLEFTTQYTDKKASEAYEIYDHEDVVAKELPELIQYLNDNNLHFGHAEPTFDDAKKEVYLNIHIAEAFGAYFETTITIKGFK</sequence>
<dbReference type="AlphaFoldDB" id="A0A3M0AEE7"/>
<keyword evidence="1" id="KW-0732">Signal</keyword>
<dbReference type="EMBL" id="REFI01000008">
    <property type="protein sequence ID" value="RMA77552.1"/>
    <property type="molecule type" value="Genomic_DNA"/>
</dbReference>